<proteinExistence type="predicted"/>
<evidence type="ECO:0000313" key="1">
    <source>
        <dbReference type="EMBL" id="GHI72659.1"/>
    </source>
</evidence>
<keyword evidence="2" id="KW-1185">Reference proteome</keyword>
<sequence length="214" mass="23369">MSESVEAVNFAFELGWKLRGLEAALASGAWRRGGMGLSVRVQSDEGGGLWTAVGDDGDRREARTADTADEATALVQEAFGLTAWRPKPPPPPGWQRFTLIHCPVGEPPSYERIEARPPQGCVVEYVGGYFGLRCERPGARLLDAVAETCREVRTEYGLLMSDLGIEKLWEWSEDGTDGWGAEIVGQLLLMAAERGPKLGYEVDDLVRFLRTAAG</sequence>
<comment type="caution">
    <text evidence="1">The sequence shown here is derived from an EMBL/GenBank/DDBJ whole genome shotgun (WGS) entry which is preliminary data.</text>
</comment>
<organism evidence="1 2">
    <name type="scientific">Streptomyces nojiriensis</name>
    <dbReference type="NCBI Taxonomy" id="66374"/>
    <lineage>
        <taxon>Bacteria</taxon>
        <taxon>Bacillati</taxon>
        <taxon>Actinomycetota</taxon>
        <taxon>Actinomycetes</taxon>
        <taxon>Kitasatosporales</taxon>
        <taxon>Streptomycetaceae</taxon>
        <taxon>Streptomyces</taxon>
    </lineage>
</organism>
<reference evidence="2" key="1">
    <citation type="submission" date="2023-07" db="EMBL/GenBank/DDBJ databases">
        <title>Whole genome shotgun sequence of Streptomyces nojiriensis NBRC 13794.</title>
        <authorList>
            <person name="Komaki H."/>
            <person name="Tamura T."/>
        </authorList>
    </citation>
    <scope>NUCLEOTIDE SEQUENCE [LARGE SCALE GENOMIC DNA]</scope>
    <source>
        <strain evidence="2">NBRC 13794</strain>
    </source>
</reference>
<evidence type="ECO:0000313" key="2">
    <source>
        <dbReference type="Proteomes" id="UP000613974"/>
    </source>
</evidence>
<accession>A0ABQ3SWY7</accession>
<dbReference type="GeneID" id="95595078"/>
<dbReference type="Proteomes" id="UP000613974">
    <property type="component" value="Unassembled WGS sequence"/>
</dbReference>
<gene>
    <name evidence="1" type="ORF">Snoj_65770</name>
</gene>
<name>A0ABQ3SWY7_9ACTN</name>
<dbReference type="RefSeq" id="WP_229875080.1">
    <property type="nucleotide sequence ID" value="NZ_BMRL01000003.1"/>
</dbReference>
<protein>
    <submittedName>
        <fullName evidence="1">Uncharacterized protein</fullName>
    </submittedName>
</protein>
<dbReference type="EMBL" id="BNEC01000005">
    <property type="protein sequence ID" value="GHI72659.1"/>
    <property type="molecule type" value="Genomic_DNA"/>
</dbReference>